<dbReference type="Pfam" id="PF24390">
    <property type="entry name" value="PRTase-CE"/>
    <property type="match status" value="1"/>
</dbReference>
<comment type="caution">
    <text evidence="3">The sequence shown here is derived from an EMBL/GenBank/DDBJ whole genome shotgun (WGS) entry which is preliminary data.</text>
</comment>
<feature type="domain" description="PRTase-CE" evidence="1">
    <location>
        <begin position="11"/>
        <end position="267"/>
    </location>
</feature>
<evidence type="ECO:0000313" key="4">
    <source>
        <dbReference type="Proteomes" id="UP000722957"/>
    </source>
</evidence>
<reference evidence="3 4" key="1">
    <citation type="journal article" date="2021" name="PeerJ">
        <title>Analysis of 44 Vibrio anguillarum genomes reveals high genetic diversity.</title>
        <authorList>
            <person name="Hansen M.J."/>
            <person name="Dalsgaard I."/>
        </authorList>
    </citation>
    <scope>NUCLEOTIDE SEQUENCE [LARGE SCALE GENOMIC DNA]</scope>
    <source>
        <strain evidence="3 4">17-16730-2A</strain>
    </source>
</reference>
<accession>A0AAW4AEU0</accession>
<dbReference type="AlphaFoldDB" id="A0AAW4AEU0"/>
<proteinExistence type="predicted"/>
<feature type="domain" description="PRTase associated wHTH" evidence="2">
    <location>
        <begin position="319"/>
        <end position="395"/>
    </location>
</feature>
<dbReference type="InterPro" id="IPR056920">
    <property type="entry name" value="PRTase-CE"/>
</dbReference>
<evidence type="ECO:0000313" key="3">
    <source>
        <dbReference type="EMBL" id="MBF4273340.1"/>
    </source>
</evidence>
<organism evidence="3 4">
    <name type="scientific">Vibrio anguillarum</name>
    <name type="common">Listonella anguillarum</name>
    <dbReference type="NCBI Taxonomy" id="55601"/>
    <lineage>
        <taxon>Bacteria</taxon>
        <taxon>Pseudomonadati</taxon>
        <taxon>Pseudomonadota</taxon>
        <taxon>Gammaproteobacteria</taxon>
        <taxon>Vibrionales</taxon>
        <taxon>Vibrionaceae</taxon>
        <taxon>Vibrio</taxon>
    </lineage>
</organism>
<evidence type="ECO:0000259" key="2">
    <source>
        <dbReference type="Pfam" id="PF24409"/>
    </source>
</evidence>
<dbReference type="Pfam" id="PF24409">
    <property type="entry name" value="wHTH-PRTase_assc"/>
    <property type="match status" value="1"/>
</dbReference>
<protein>
    <submittedName>
        <fullName evidence="3">Uncharacterized protein</fullName>
    </submittedName>
</protein>
<evidence type="ECO:0000259" key="1">
    <source>
        <dbReference type="Pfam" id="PF24390"/>
    </source>
</evidence>
<gene>
    <name evidence="3" type="ORF">EAY07_15165</name>
</gene>
<dbReference type="EMBL" id="RDOM01000044">
    <property type="protein sequence ID" value="MBF4273340.1"/>
    <property type="molecule type" value="Genomic_DNA"/>
</dbReference>
<dbReference type="InterPro" id="IPR057055">
    <property type="entry name" value="wHTH-PRTase_assoc"/>
</dbReference>
<name>A0AAW4AEU0_VIBAN</name>
<sequence>MAFDIKTIPRVKTWIEQFELVDRYAAELLLQSLNYVSFADFEKSIQEQVEDIVKNVQRDSKTCVAVFPVSKNLQNKFNENKELKSANDSSGRIGHTLKNLERKLDKKIEISPRISSMSQNKVRHIIYVDDFIGSGTRFIKFWRKDVSKSVKSWVSGGYCKIWVVCHTVHSEGSKKIIKNVKAIEAERILSKHHVSSSSLLDNDVIKQLLMKYAPRTNKPDAALGYGQNCSPIVYQYGCPNNAPAILWANGKPNKKNGISFGRWDALFSERSIDTSLYPLFEEKFSFESYPELLWTAGQYKLALEFCEAVDSDEKTKLYILILALSSKKYSRSKINEILIPVQDRAEQAIKKLIQYGLLNDDMRLTMFGKDVLESNRKKHKKFVDKEYENFYPSSYLGFCREI</sequence>
<dbReference type="Proteomes" id="UP000722957">
    <property type="component" value="Unassembled WGS sequence"/>
</dbReference>
<dbReference type="RefSeq" id="WP_041946960.1">
    <property type="nucleotide sequence ID" value="NZ_CP020534.1"/>
</dbReference>